<dbReference type="PROSITE" id="PS00134">
    <property type="entry name" value="TRYPSIN_HIS"/>
    <property type="match status" value="1"/>
</dbReference>
<keyword evidence="3" id="KW-0720">Serine protease</keyword>
<feature type="transmembrane region" description="Helical" evidence="5">
    <location>
        <begin position="408"/>
        <end position="426"/>
    </location>
</feature>
<dbReference type="SUPFAM" id="SSF50494">
    <property type="entry name" value="Trypsin-like serine proteases"/>
    <property type="match status" value="1"/>
</dbReference>
<organism evidence="8 9">
    <name type="scientific">Trueperella pyogenes</name>
    <dbReference type="NCBI Taxonomy" id="1661"/>
    <lineage>
        <taxon>Bacteria</taxon>
        <taxon>Bacillati</taxon>
        <taxon>Actinomycetota</taxon>
        <taxon>Actinomycetes</taxon>
        <taxon>Actinomycetales</taxon>
        <taxon>Actinomycetaceae</taxon>
        <taxon>Trueperella</taxon>
    </lineage>
</organism>
<keyword evidence="5" id="KW-0472">Membrane</keyword>
<keyword evidence="9" id="KW-1185">Reference proteome</keyword>
<gene>
    <name evidence="8" type="ORF">V3M73_02160</name>
</gene>
<dbReference type="PROSITE" id="PS00135">
    <property type="entry name" value="TRYPSIN_SER"/>
    <property type="match status" value="1"/>
</dbReference>
<dbReference type="InterPro" id="IPR009003">
    <property type="entry name" value="Peptidase_S1_PA"/>
</dbReference>
<evidence type="ECO:0000256" key="5">
    <source>
        <dbReference type="SAM" id="Phobius"/>
    </source>
</evidence>
<evidence type="ECO:0000256" key="4">
    <source>
        <dbReference type="SAM" id="MobiDB-lite"/>
    </source>
</evidence>
<comment type="caution">
    <text evidence="8">The sequence shown here is derived from an EMBL/GenBank/DDBJ whole genome shotgun (WGS) entry which is preliminary data.</text>
</comment>
<dbReference type="GO" id="GO:0016787">
    <property type="term" value="F:hydrolase activity"/>
    <property type="evidence" value="ECO:0007669"/>
    <property type="project" value="UniProtKB-KW"/>
</dbReference>
<dbReference type="PANTHER" id="PTHR24276">
    <property type="entry name" value="POLYSERASE-RELATED"/>
    <property type="match status" value="1"/>
</dbReference>
<evidence type="ECO:0000256" key="2">
    <source>
        <dbReference type="ARBA" id="ARBA00023157"/>
    </source>
</evidence>
<protein>
    <submittedName>
        <fullName evidence="8">Trypsin-like serine protease</fullName>
        <ecNumber evidence="8">3.4.21.-</ecNumber>
    </submittedName>
</protein>
<evidence type="ECO:0000256" key="3">
    <source>
        <dbReference type="RuleBase" id="RU363034"/>
    </source>
</evidence>
<name>A0ABV3N9N0_9ACTO</name>
<keyword evidence="5" id="KW-1133">Transmembrane helix</keyword>
<dbReference type="Gene3D" id="2.40.10.10">
    <property type="entry name" value="Trypsin-like serine proteases"/>
    <property type="match status" value="1"/>
</dbReference>
<evidence type="ECO:0000256" key="6">
    <source>
        <dbReference type="SAM" id="SignalP"/>
    </source>
</evidence>
<feature type="signal peptide" evidence="6">
    <location>
        <begin position="1"/>
        <end position="24"/>
    </location>
</feature>
<sequence>MRTRPLATSLLVGLVVAMPTSAAAISGGEETNSDYIVQIATQTKLESKKIDRCTGSALNSEWIITAAHCIEDAESGTSSSIYFSNNKENPGEATASSEIIRRADADIALIKLSTPHVLPQYATLAADHQLTKDQRGHIYGYGRGIKGQTMKWLRRAEVVQTIDGRDSYWNDTYVLKGIDGTSNHGDSGGPFIVDGKLVGINVTGPHVADHYWIGEISDSLQLRPFVSWIEEKTGVKAVPFATPIPEPESAPEKKPDTQPGDTPTTQPGDTPTTQPGDTPTTQPGDAPTTKPGDTPTTKPGDAPTTKPGTEMTPAPADTPSVAPGTDPSQAAPSDASSAAKKAPADSAATNGTPSVTPSEPAPSAGTPAASSTAVGTPDVAVPAAKANGAAKAGAKGGRKAELANTGSSAAALALVGVSLAAGGLLIRRGSASRREA</sequence>
<dbReference type="PRINTS" id="PR00722">
    <property type="entry name" value="CHYMOTRYPSIN"/>
</dbReference>
<dbReference type="PANTHER" id="PTHR24276:SF98">
    <property type="entry name" value="FI18310P1-RELATED"/>
    <property type="match status" value="1"/>
</dbReference>
<keyword evidence="5" id="KW-0812">Transmembrane</keyword>
<dbReference type="Pfam" id="PF00089">
    <property type="entry name" value="Trypsin"/>
    <property type="match status" value="1"/>
</dbReference>
<dbReference type="InterPro" id="IPR001314">
    <property type="entry name" value="Peptidase_S1A"/>
</dbReference>
<feature type="compositionally biased region" description="Low complexity" evidence="4">
    <location>
        <begin position="257"/>
        <end position="309"/>
    </location>
</feature>
<dbReference type="PROSITE" id="PS50240">
    <property type="entry name" value="TRYPSIN_DOM"/>
    <property type="match status" value="1"/>
</dbReference>
<dbReference type="NCBIfam" id="TIGR01167">
    <property type="entry name" value="LPXTG_anchor"/>
    <property type="match status" value="1"/>
</dbReference>
<dbReference type="InterPro" id="IPR001254">
    <property type="entry name" value="Trypsin_dom"/>
</dbReference>
<proteinExistence type="inferred from homology"/>
<dbReference type="EMBL" id="JBAGNM010000001">
    <property type="protein sequence ID" value="MEW6953829.1"/>
    <property type="molecule type" value="Genomic_DNA"/>
</dbReference>
<dbReference type="SMART" id="SM00020">
    <property type="entry name" value="Tryp_SPc"/>
    <property type="match status" value="1"/>
</dbReference>
<evidence type="ECO:0000256" key="1">
    <source>
        <dbReference type="ARBA" id="ARBA00007664"/>
    </source>
</evidence>
<dbReference type="InterPro" id="IPR050430">
    <property type="entry name" value="Peptidase_S1"/>
</dbReference>
<accession>A0ABV3N9N0</accession>
<feature type="region of interest" description="Disordered" evidence="4">
    <location>
        <begin position="239"/>
        <end position="376"/>
    </location>
</feature>
<dbReference type="InterPro" id="IPR018114">
    <property type="entry name" value="TRYPSIN_HIS"/>
</dbReference>
<comment type="similarity">
    <text evidence="1">Belongs to the peptidase S1 family.</text>
</comment>
<evidence type="ECO:0000313" key="9">
    <source>
        <dbReference type="Proteomes" id="UP001555100"/>
    </source>
</evidence>
<dbReference type="Proteomes" id="UP001555100">
    <property type="component" value="Unassembled WGS sequence"/>
</dbReference>
<feature type="compositionally biased region" description="Low complexity" evidence="4">
    <location>
        <begin position="330"/>
        <end position="348"/>
    </location>
</feature>
<feature type="region of interest" description="Disordered" evidence="4">
    <location>
        <begin position="386"/>
        <end position="405"/>
    </location>
</feature>
<dbReference type="InterPro" id="IPR033116">
    <property type="entry name" value="TRYPSIN_SER"/>
</dbReference>
<keyword evidence="2" id="KW-1015">Disulfide bond</keyword>
<keyword evidence="3 8" id="KW-0378">Hydrolase</keyword>
<dbReference type="InterPro" id="IPR043504">
    <property type="entry name" value="Peptidase_S1_PA_chymotrypsin"/>
</dbReference>
<dbReference type="EC" id="3.4.21.-" evidence="8"/>
<dbReference type="RefSeq" id="WP_367191365.1">
    <property type="nucleotide sequence ID" value="NZ_JBAGLR010000001.1"/>
</dbReference>
<evidence type="ECO:0000313" key="8">
    <source>
        <dbReference type="EMBL" id="MEW6953829.1"/>
    </source>
</evidence>
<keyword evidence="3" id="KW-0645">Protease</keyword>
<feature type="domain" description="Peptidase S1" evidence="7">
    <location>
        <begin position="25"/>
        <end position="234"/>
    </location>
</feature>
<reference evidence="8 9" key="1">
    <citation type="submission" date="2024-01" db="EMBL/GenBank/DDBJ databases">
        <title>Genomic analysis and antimicrobial resistance profiles of Trueperella pyogenes isolated from domestic and wild animals.</title>
        <authorList>
            <person name="Magossi G."/>
            <person name="Gzyl K.E."/>
            <person name="Holman D.B."/>
            <person name="Amat S."/>
        </authorList>
    </citation>
    <scope>NUCLEOTIDE SEQUENCE [LARGE SCALE GENOMIC DNA]</scope>
    <source>
        <strain evidence="8 9">1494</strain>
    </source>
</reference>
<evidence type="ECO:0000259" key="7">
    <source>
        <dbReference type="PROSITE" id="PS50240"/>
    </source>
</evidence>
<feature type="chain" id="PRO_5046122115" evidence="6">
    <location>
        <begin position="25"/>
        <end position="436"/>
    </location>
</feature>
<keyword evidence="6" id="KW-0732">Signal</keyword>
<feature type="compositionally biased region" description="Low complexity" evidence="4">
    <location>
        <begin position="356"/>
        <end position="376"/>
    </location>
</feature>